<dbReference type="RefSeq" id="WP_167472413.1">
    <property type="nucleotide sequence ID" value="NZ_CP046172.1"/>
</dbReference>
<proteinExistence type="predicted"/>
<protein>
    <submittedName>
        <fullName evidence="2">Uncharacterized protein</fullName>
    </submittedName>
</protein>
<evidence type="ECO:0000256" key="1">
    <source>
        <dbReference type="SAM" id="MobiDB-lite"/>
    </source>
</evidence>
<dbReference type="EMBL" id="CP046172">
    <property type="protein sequence ID" value="QIS09286.1"/>
    <property type="molecule type" value="Genomic_DNA"/>
</dbReference>
<accession>A0A6G9Y894</accession>
<dbReference type="AlphaFoldDB" id="A0A6G9Y894"/>
<feature type="region of interest" description="Disordered" evidence="1">
    <location>
        <begin position="44"/>
        <end position="72"/>
    </location>
</feature>
<gene>
    <name evidence="2" type="ORF">F5544_06880</name>
</gene>
<keyword evidence="3" id="KW-1185">Reference proteome</keyword>
<reference evidence="2 3" key="1">
    <citation type="journal article" date="2019" name="ACS Chem. Biol.">
        <title>Identification and Mobilization of a Cryptic Antibiotic Biosynthesis Gene Locus from a Human-Pathogenic Nocardia Isolate.</title>
        <authorList>
            <person name="Herisse M."/>
            <person name="Ishida K."/>
            <person name="Porter J.L."/>
            <person name="Howden B."/>
            <person name="Hertweck C."/>
            <person name="Stinear T.P."/>
            <person name="Pidot S.J."/>
        </authorList>
    </citation>
    <scope>NUCLEOTIDE SEQUENCE [LARGE SCALE GENOMIC DNA]</scope>
    <source>
        <strain evidence="2 3">AUSMDU00012717</strain>
    </source>
</reference>
<organism evidence="2 3">
    <name type="scientific">Nocardia arthritidis</name>
    <dbReference type="NCBI Taxonomy" id="228602"/>
    <lineage>
        <taxon>Bacteria</taxon>
        <taxon>Bacillati</taxon>
        <taxon>Actinomycetota</taxon>
        <taxon>Actinomycetes</taxon>
        <taxon>Mycobacteriales</taxon>
        <taxon>Nocardiaceae</taxon>
        <taxon>Nocardia</taxon>
    </lineage>
</organism>
<dbReference type="KEGG" id="nah:F5544_06880"/>
<evidence type="ECO:0000313" key="2">
    <source>
        <dbReference type="EMBL" id="QIS09286.1"/>
    </source>
</evidence>
<dbReference type="Proteomes" id="UP000503540">
    <property type="component" value="Chromosome"/>
</dbReference>
<name>A0A6G9Y894_9NOCA</name>
<sequence length="127" mass="14258">MTTDPAQPVETLHFYLIAPNQVRPGDLLYEINDRPIRGGAFQLAQARHTPADSARHTPEGWELVPQPPNSRFSRLVDTDARLKVARPAAPARRINPIVAAAATKPRPRRKRADDNQLALFETPVRRK</sequence>
<feature type="region of interest" description="Disordered" evidence="1">
    <location>
        <begin position="102"/>
        <end position="127"/>
    </location>
</feature>
<feature type="compositionally biased region" description="Basic and acidic residues" evidence="1">
    <location>
        <begin position="49"/>
        <end position="59"/>
    </location>
</feature>
<evidence type="ECO:0000313" key="3">
    <source>
        <dbReference type="Proteomes" id="UP000503540"/>
    </source>
</evidence>